<evidence type="ECO:0000313" key="2">
    <source>
        <dbReference type="EMBL" id="GAB44686.1"/>
    </source>
</evidence>
<dbReference type="Pfam" id="PF10738">
    <property type="entry name" value="Lpp-LpqN"/>
    <property type="match status" value="1"/>
</dbReference>
<accession>A0ABQ0HFN3</accession>
<organism evidence="2 3">
    <name type="scientific">Gordonia terrae NBRC 100016</name>
    <dbReference type="NCBI Taxonomy" id="1089454"/>
    <lineage>
        <taxon>Bacteria</taxon>
        <taxon>Bacillati</taxon>
        <taxon>Actinomycetota</taxon>
        <taxon>Actinomycetes</taxon>
        <taxon>Mycobacteriales</taxon>
        <taxon>Gordoniaceae</taxon>
        <taxon>Gordonia</taxon>
    </lineage>
</organism>
<evidence type="ECO:0000256" key="1">
    <source>
        <dbReference type="ARBA" id="ARBA00022729"/>
    </source>
</evidence>
<keyword evidence="1" id="KW-0732">Signal</keyword>
<gene>
    <name evidence="2" type="ORF">GOTRE_071_00120</name>
</gene>
<name>A0ABQ0HFN3_9ACTN</name>
<evidence type="ECO:0000313" key="3">
    <source>
        <dbReference type="Proteomes" id="UP000004881"/>
    </source>
</evidence>
<comment type="caution">
    <text evidence="2">The sequence shown here is derived from an EMBL/GenBank/DDBJ whole genome shotgun (WGS) entry which is preliminary data.</text>
</comment>
<dbReference type="InterPro" id="IPR019674">
    <property type="entry name" value="Lipoprotein_LpqN/LpqT-like"/>
</dbReference>
<proteinExistence type="predicted"/>
<dbReference type="Gene3D" id="3.40.1000.10">
    <property type="entry name" value="Mog1/PsbP, alpha/beta/alpha sandwich"/>
    <property type="match status" value="1"/>
</dbReference>
<keyword evidence="3" id="KW-1185">Reference proteome</keyword>
<dbReference type="EMBL" id="BAFD01000071">
    <property type="protein sequence ID" value="GAB44686.1"/>
    <property type="molecule type" value="Genomic_DNA"/>
</dbReference>
<sequence length="179" mass="20316">MSENWTLYDRLERMAVVQSRVADPRTLPGDVRIEVDAVEYRADPAGTQLGLIALYLAQQAQEEGFTDNVTVILTRFVVDATVDINDLFDHAFVEAREFPEWTEQRADRYPISTRTEGATIQAGSHREDDGKWLYTVNKFEAYRRGNVAYLLQCTGTTASTRLETWSALNDMVSSAHFDD</sequence>
<dbReference type="Proteomes" id="UP000004881">
    <property type="component" value="Unassembled WGS sequence"/>
</dbReference>
<reference evidence="2 3" key="1">
    <citation type="submission" date="2012-02" db="EMBL/GenBank/DDBJ databases">
        <title>Whole genome shotgun sequence of Gordonia terrae NBRC 100016.</title>
        <authorList>
            <person name="Takarada H."/>
            <person name="Hosoyama A."/>
            <person name="Tsuchikane K."/>
            <person name="Katsumata H."/>
            <person name="Yamazaki S."/>
            <person name="Fujita N."/>
        </authorList>
    </citation>
    <scope>NUCLEOTIDE SEQUENCE [LARGE SCALE GENOMIC DNA]</scope>
    <source>
        <strain evidence="2 3">NBRC 100016</strain>
    </source>
</reference>
<protein>
    <submittedName>
        <fullName evidence="2">Uncharacterized protein</fullName>
    </submittedName>
</protein>